<dbReference type="Proteomes" id="UP000614272">
    <property type="component" value="Unassembled WGS sequence"/>
</dbReference>
<accession>A0ABQ1RAY4</accession>
<name>A0ABQ1RAY4_9ALTE</name>
<reference evidence="2" key="1">
    <citation type="journal article" date="2019" name="Int. J. Syst. Evol. Microbiol.">
        <title>The Global Catalogue of Microorganisms (GCM) 10K type strain sequencing project: providing services to taxonomists for standard genome sequencing and annotation.</title>
        <authorList>
            <consortium name="The Broad Institute Genomics Platform"/>
            <consortium name="The Broad Institute Genome Sequencing Center for Infectious Disease"/>
            <person name="Wu L."/>
            <person name="Ma J."/>
        </authorList>
    </citation>
    <scope>NUCLEOTIDE SEQUENCE [LARGE SCALE GENOMIC DNA]</scope>
    <source>
        <strain evidence="2">CGMCC 1.12923</strain>
    </source>
</reference>
<dbReference type="EMBL" id="BMGJ01000005">
    <property type="protein sequence ID" value="GGD62408.1"/>
    <property type="molecule type" value="Genomic_DNA"/>
</dbReference>
<sequence length="108" mass="11824">MRILLIEADAQLREKIALVLHSGGGYEVTQASSSQQAVALLLGQQFDLAVGRASVISQLPVQLPRIGFGAAPDELPPYSLGWIESLQPLPGFAEQVRQLWQQHSKKHQ</sequence>
<dbReference type="InterPro" id="IPR011006">
    <property type="entry name" value="CheY-like_superfamily"/>
</dbReference>
<dbReference type="Gene3D" id="3.40.50.2300">
    <property type="match status" value="1"/>
</dbReference>
<proteinExistence type="predicted"/>
<dbReference type="SUPFAM" id="SSF52172">
    <property type="entry name" value="CheY-like"/>
    <property type="match status" value="1"/>
</dbReference>
<organism evidence="1 2">
    <name type="scientific">Lacimicrobium alkaliphilum</name>
    <dbReference type="NCBI Taxonomy" id="1526571"/>
    <lineage>
        <taxon>Bacteria</taxon>
        <taxon>Pseudomonadati</taxon>
        <taxon>Pseudomonadota</taxon>
        <taxon>Gammaproteobacteria</taxon>
        <taxon>Alteromonadales</taxon>
        <taxon>Alteromonadaceae</taxon>
        <taxon>Lacimicrobium</taxon>
    </lineage>
</organism>
<keyword evidence="2" id="KW-1185">Reference proteome</keyword>
<evidence type="ECO:0000313" key="2">
    <source>
        <dbReference type="Proteomes" id="UP000614272"/>
    </source>
</evidence>
<comment type="caution">
    <text evidence="1">The sequence shown here is derived from an EMBL/GenBank/DDBJ whole genome shotgun (WGS) entry which is preliminary data.</text>
</comment>
<evidence type="ECO:0000313" key="1">
    <source>
        <dbReference type="EMBL" id="GGD62408.1"/>
    </source>
</evidence>
<evidence type="ECO:0008006" key="3">
    <source>
        <dbReference type="Google" id="ProtNLM"/>
    </source>
</evidence>
<protein>
    <recommendedName>
        <fullName evidence="3">Response regulatory domain-containing protein</fullName>
    </recommendedName>
</protein>
<dbReference type="RefSeq" id="WP_099033797.1">
    <property type="nucleotide sequence ID" value="NZ_BMGJ01000005.1"/>
</dbReference>
<gene>
    <name evidence="1" type="ORF">GCM10011357_17110</name>
</gene>